<comment type="caution">
    <text evidence="3">The sequence shown here is derived from an EMBL/GenBank/DDBJ whole genome shotgun (WGS) entry which is preliminary data.</text>
</comment>
<organism evidence="3 4">
    <name type="scientific">Actinomyces ruminis</name>
    <dbReference type="NCBI Taxonomy" id="1937003"/>
    <lineage>
        <taxon>Bacteria</taxon>
        <taxon>Bacillati</taxon>
        <taxon>Actinomycetota</taxon>
        <taxon>Actinomycetes</taxon>
        <taxon>Actinomycetales</taxon>
        <taxon>Actinomycetaceae</taxon>
        <taxon>Actinomyces</taxon>
    </lineage>
</organism>
<feature type="transmembrane region" description="Helical" evidence="2">
    <location>
        <begin position="36"/>
        <end position="56"/>
    </location>
</feature>
<keyword evidence="2" id="KW-1133">Transmembrane helix</keyword>
<dbReference type="EMBL" id="MTPX02000089">
    <property type="protein sequence ID" value="PHP51303.1"/>
    <property type="molecule type" value="Genomic_DNA"/>
</dbReference>
<feature type="region of interest" description="Disordered" evidence="1">
    <location>
        <begin position="1"/>
        <end position="30"/>
    </location>
</feature>
<keyword evidence="2" id="KW-0472">Membrane</keyword>
<reference evidence="3 4" key="1">
    <citation type="submission" date="2017-10" db="EMBL/GenBank/DDBJ databases">
        <title>Draft genome sequence of cellulolytic Actinomyces sp CtC72 isolated from cattle rumen fluid.</title>
        <authorList>
            <person name="Joshi A.J."/>
            <person name="Vasudevan G."/>
            <person name="Lanjekar V.B."/>
            <person name="Hivarkar S."/>
            <person name="Engineer A."/>
            <person name="Pore S.D."/>
            <person name="Dhakephalkar P.K."/>
            <person name="Dagar S."/>
        </authorList>
    </citation>
    <scope>NUCLEOTIDE SEQUENCE [LARGE SCALE GENOMIC DNA]</scope>
    <source>
        <strain evidence="4">CtC72</strain>
    </source>
</reference>
<accession>A0ABX4M883</accession>
<gene>
    <name evidence="3" type="ORF">BW737_015290</name>
</gene>
<evidence type="ECO:0000313" key="4">
    <source>
        <dbReference type="Proteomes" id="UP000194577"/>
    </source>
</evidence>
<feature type="region of interest" description="Disordered" evidence="1">
    <location>
        <begin position="229"/>
        <end position="274"/>
    </location>
</feature>
<keyword evidence="4" id="KW-1185">Reference proteome</keyword>
<proteinExistence type="predicted"/>
<keyword evidence="2" id="KW-0812">Transmembrane</keyword>
<feature type="compositionally biased region" description="Low complexity" evidence="1">
    <location>
        <begin position="248"/>
        <end position="274"/>
    </location>
</feature>
<evidence type="ECO:0000256" key="2">
    <source>
        <dbReference type="SAM" id="Phobius"/>
    </source>
</evidence>
<dbReference type="RefSeq" id="WP_086616101.1">
    <property type="nucleotide sequence ID" value="NZ_MTPX02000089.1"/>
</dbReference>
<evidence type="ECO:0008006" key="5">
    <source>
        <dbReference type="Google" id="ProtNLM"/>
    </source>
</evidence>
<feature type="compositionally biased region" description="Polar residues" evidence="1">
    <location>
        <begin position="1"/>
        <end position="26"/>
    </location>
</feature>
<evidence type="ECO:0000256" key="1">
    <source>
        <dbReference type="SAM" id="MobiDB-lite"/>
    </source>
</evidence>
<sequence length="274" mass="29628">MNSTNPTTDDNASTRPTGATTQTPDASTRRPRRRTMVLVVLLTITVLCAGALTWWWRPWDQPEETPVPPETVCNGLYNTAELDQILGSHIGSDHVLAYGAWEGSCTIASGMPAATDARGYEISNSIMYVYFWHDNEYEAGHGYNWTDEAMAADTENGVQKLDTPELEGNTYLWVMQIGSENYVHGIWFGDGFTVAVILGDPEGSLDGPKTTQEAMDVMPELLTYVGTNARKHPAIPNPKPSKTPVSQSSGTADTPSTDPTATSAQPTSTGSAQP</sequence>
<dbReference type="Proteomes" id="UP000194577">
    <property type="component" value="Unassembled WGS sequence"/>
</dbReference>
<evidence type="ECO:0000313" key="3">
    <source>
        <dbReference type="EMBL" id="PHP51303.1"/>
    </source>
</evidence>
<protein>
    <recommendedName>
        <fullName evidence="5">DUF3558 domain-containing protein</fullName>
    </recommendedName>
</protein>
<name>A0ABX4M883_9ACTO</name>